<accession>A0A9P7GL93</accession>
<comment type="caution">
    <text evidence="1">The sequence shown here is derived from an EMBL/GenBank/DDBJ whole genome shotgun (WGS) entry which is preliminary data.</text>
</comment>
<reference evidence="1" key="2">
    <citation type="submission" date="2021-10" db="EMBL/GenBank/DDBJ databases">
        <title>Phylogenomics reveals ancestral predisposition of the termite-cultivated fungus Termitomyces towards a domesticated lifestyle.</title>
        <authorList>
            <person name="Auxier B."/>
            <person name="Grum-Grzhimaylo A."/>
            <person name="Cardenas M.E."/>
            <person name="Lodge J.D."/>
            <person name="Laessoe T."/>
            <person name="Pedersen O."/>
            <person name="Smith M.E."/>
            <person name="Kuyper T.W."/>
            <person name="Franco-Molano E.A."/>
            <person name="Baroni T.J."/>
            <person name="Aanen D.K."/>
        </authorList>
    </citation>
    <scope>NUCLEOTIDE SEQUENCE</scope>
    <source>
        <strain evidence="1">D49</strain>
    </source>
</reference>
<organism evidence="1 2">
    <name type="scientific">Sphagnurus paluster</name>
    <dbReference type="NCBI Taxonomy" id="117069"/>
    <lineage>
        <taxon>Eukaryota</taxon>
        <taxon>Fungi</taxon>
        <taxon>Dikarya</taxon>
        <taxon>Basidiomycota</taxon>
        <taxon>Agaricomycotina</taxon>
        <taxon>Agaricomycetes</taxon>
        <taxon>Agaricomycetidae</taxon>
        <taxon>Agaricales</taxon>
        <taxon>Tricholomatineae</taxon>
        <taxon>Lyophyllaceae</taxon>
        <taxon>Sphagnurus</taxon>
    </lineage>
</organism>
<name>A0A9P7GL93_9AGAR</name>
<dbReference type="Proteomes" id="UP000717328">
    <property type="component" value="Unassembled WGS sequence"/>
</dbReference>
<sequence>MAKFPLIARCDALESNKPSSRPITGPSSKHIPNDVWIYIAEFIPSKTLRNLYSINSLFLDLALNERYKEVNFLQINYRTIEFLEHISDPNISSRVRRLRINPVWFNLESTSPKISLRDRLVLSIRSRRSLDALFSACKKAKRRNRIDALTTDLVVHLFNVTTFILVTRYQPHPKALALFLSKSWAAFGSNLRRLTLNAPLGDFAALLPSPFALVSLEELTLRFSTDLSSDDPAVDTEILTNVISPFLQQISPRLKNLNLMSSALGDHSILFHTLGHMSSLTTLSLNIGFYPPLLQDISGLTKFLNWNSRNLKHVKLQPLEIFRVPSLSTPAHDHFVHWMSDNAANKDFLSNLQTFVVLPSTEIPASSKFNAAILYIPRSQDTLTNLIIGESCLSFSELNTLVSALSHRPPDRGLKILHVQLFSLNPQVFDLLAAKLPGLDDLDIKFNTLLPDDKEEMPLIMYYEEPVEEVSFLSLS</sequence>
<proteinExistence type="predicted"/>
<reference evidence="1" key="1">
    <citation type="submission" date="2021-02" db="EMBL/GenBank/DDBJ databases">
        <authorList>
            <person name="Nieuwenhuis M."/>
            <person name="Van De Peppel L.J.J."/>
        </authorList>
    </citation>
    <scope>NUCLEOTIDE SEQUENCE</scope>
    <source>
        <strain evidence="1">D49</strain>
    </source>
</reference>
<dbReference type="OrthoDB" id="3071584at2759"/>
<evidence type="ECO:0000313" key="1">
    <source>
        <dbReference type="EMBL" id="KAG5652719.1"/>
    </source>
</evidence>
<keyword evidence="2" id="KW-1185">Reference proteome</keyword>
<protein>
    <recommendedName>
        <fullName evidence="3">F-box domain-containing protein</fullName>
    </recommendedName>
</protein>
<gene>
    <name evidence="1" type="ORF">H0H81_003970</name>
</gene>
<dbReference type="AlphaFoldDB" id="A0A9P7GL93"/>
<evidence type="ECO:0000313" key="2">
    <source>
        <dbReference type="Proteomes" id="UP000717328"/>
    </source>
</evidence>
<dbReference type="EMBL" id="JABCKI010000103">
    <property type="protein sequence ID" value="KAG5652719.1"/>
    <property type="molecule type" value="Genomic_DNA"/>
</dbReference>
<evidence type="ECO:0008006" key="3">
    <source>
        <dbReference type="Google" id="ProtNLM"/>
    </source>
</evidence>